<sequence>MEREEDERGIFTLGEAKGKELEPVKKDNTNENLV</sequence>
<dbReference type="PaxDb" id="3708-A0A078GCY3"/>
<dbReference type="Proteomes" id="UP000028999">
    <property type="component" value="Unassembled WGS sequence"/>
</dbReference>
<feature type="region of interest" description="Disordered" evidence="1">
    <location>
        <begin position="1"/>
        <end position="34"/>
    </location>
</feature>
<evidence type="ECO:0000256" key="1">
    <source>
        <dbReference type="SAM" id="MobiDB-lite"/>
    </source>
</evidence>
<keyword evidence="3" id="KW-1185">Reference proteome</keyword>
<evidence type="ECO:0000313" key="3">
    <source>
        <dbReference type="Proteomes" id="UP000028999"/>
    </source>
</evidence>
<proteinExistence type="predicted"/>
<organism evidence="2 3">
    <name type="scientific">Brassica napus</name>
    <name type="common">Rape</name>
    <dbReference type="NCBI Taxonomy" id="3708"/>
    <lineage>
        <taxon>Eukaryota</taxon>
        <taxon>Viridiplantae</taxon>
        <taxon>Streptophyta</taxon>
        <taxon>Embryophyta</taxon>
        <taxon>Tracheophyta</taxon>
        <taxon>Spermatophyta</taxon>
        <taxon>Magnoliopsida</taxon>
        <taxon>eudicotyledons</taxon>
        <taxon>Gunneridae</taxon>
        <taxon>Pentapetalae</taxon>
        <taxon>rosids</taxon>
        <taxon>malvids</taxon>
        <taxon>Brassicales</taxon>
        <taxon>Brassicaceae</taxon>
        <taxon>Brassiceae</taxon>
        <taxon>Brassica</taxon>
    </lineage>
</organism>
<dbReference type="EMBL" id="LK032157">
    <property type="protein sequence ID" value="CDY24350.1"/>
    <property type="molecule type" value="Genomic_DNA"/>
</dbReference>
<dbReference type="AlphaFoldDB" id="A0A078GCY3"/>
<dbReference type="Gramene" id="CDY24350">
    <property type="protein sequence ID" value="CDY24350"/>
    <property type="gene ID" value="GSBRNA2T00026558001"/>
</dbReference>
<name>A0A078GCY3_BRANA</name>
<gene>
    <name evidence="2" type="primary">BnaA07g02750D</name>
    <name evidence="2" type="ORF">GSBRNA2T00026558001</name>
</gene>
<evidence type="ECO:0000313" key="2">
    <source>
        <dbReference type="EMBL" id="CDY24350.1"/>
    </source>
</evidence>
<feature type="compositionally biased region" description="Basic and acidic residues" evidence="1">
    <location>
        <begin position="16"/>
        <end position="34"/>
    </location>
</feature>
<protein>
    <submittedName>
        <fullName evidence="2">BnaA07g02750D protein</fullName>
    </submittedName>
</protein>
<accession>A0A078GCY3</accession>
<reference evidence="2 3" key="1">
    <citation type="journal article" date="2014" name="Science">
        <title>Plant genetics. Early allopolyploid evolution in the post-Neolithic Brassica napus oilseed genome.</title>
        <authorList>
            <person name="Chalhoub B."/>
            <person name="Denoeud F."/>
            <person name="Liu S."/>
            <person name="Parkin I.A."/>
            <person name="Tang H."/>
            <person name="Wang X."/>
            <person name="Chiquet J."/>
            <person name="Belcram H."/>
            <person name="Tong C."/>
            <person name="Samans B."/>
            <person name="Correa M."/>
            <person name="Da Silva C."/>
            <person name="Just J."/>
            <person name="Falentin C."/>
            <person name="Koh C.S."/>
            <person name="Le Clainche I."/>
            <person name="Bernard M."/>
            <person name="Bento P."/>
            <person name="Noel B."/>
            <person name="Labadie K."/>
            <person name="Alberti A."/>
            <person name="Charles M."/>
            <person name="Arnaud D."/>
            <person name="Guo H."/>
            <person name="Daviaud C."/>
            <person name="Alamery S."/>
            <person name="Jabbari K."/>
            <person name="Zhao M."/>
            <person name="Edger P.P."/>
            <person name="Chelaifa H."/>
            <person name="Tack D."/>
            <person name="Lassalle G."/>
            <person name="Mestiri I."/>
            <person name="Schnel N."/>
            <person name="Le Paslier M.C."/>
            <person name="Fan G."/>
            <person name="Renault V."/>
            <person name="Bayer P.E."/>
            <person name="Golicz A.A."/>
            <person name="Manoli S."/>
            <person name="Lee T.H."/>
            <person name="Thi V.H."/>
            <person name="Chalabi S."/>
            <person name="Hu Q."/>
            <person name="Fan C."/>
            <person name="Tollenaere R."/>
            <person name="Lu Y."/>
            <person name="Battail C."/>
            <person name="Shen J."/>
            <person name="Sidebottom C.H."/>
            <person name="Wang X."/>
            <person name="Canaguier A."/>
            <person name="Chauveau A."/>
            <person name="Berard A."/>
            <person name="Deniot G."/>
            <person name="Guan M."/>
            <person name="Liu Z."/>
            <person name="Sun F."/>
            <person name="Lim Y.P."/>
            <person name="Lyons E."/>
            <person name="Town C.D."/>
            <person name="Bancroft I."/>
            <person name="Wang X."/>
            <person name="Meng J."/>
            <person name="Ma J."/>
            <person name="Pires J.C."/>
            <person name="King G.J."/>
            <person name="Brunel D."/>
            <person name="Delourme R."/>
            <person name="Renard M."/>
            <person name="Aury J.M."/>
            <person name="Adams K.L."/>
            <person name="Batley J."/>
            <person name="Snowdon R.J."/>
            <person name="Tost J."/>
            <person name="Edwards D."/>
            <person name="Zhou Y."/>
            <person name="Hua W."/>
            <person name="Sharpe A.G."/>
            <person name="Paterson A.H."/>
            <person name="Guan C."/>
            <person name="Wincker P."/>
        </authorList>
    </citation>
    <scope>NUCLEOTIDE SEQUENCE [LARGE SCALE GENOMIC DNA]</scope>
    <source>
        <strain evidence="3">cv. Darmor-bzh</strain>
    </source>
</reference>